<keyword evidence="2" id="KW-0789">Thiol protease inhibitor</keyword>
<protein>
    <recommendedName>
        <fullName evidence="4">Cystatin domain-containing protein</fullName>
    </recommendedName>
</protein>
<evidence type="ECO:0000313" key="5">
    <source>
        <dbReference type="EMBL" id="CAN70300.1"/>
    </source>
</evidence>
<dbReference type="AlphaFoldDB" id="A5BLI6"/>
<feature type="domain" description="Cystatin" evidence="4">
    <location>
        <begin position="81"/>
        <end position="110"/>
    </location>
</feature>
<proteinExistence type="predicted"/>
<dbReference type="MEROPS" id="I25.054"/>
<dbReference type="EMBL" id="AM463646">
    <property type="protein sequence ID" value="CAN70300.1"/>
    <property type="molecule type" value="Genomic_DNA"/>
</dbReference>
<dbReference type="PANTHER" id="PTHR47373:SF1">
    <property type="entry name" value="CYSTEINE PROTEINASE INHIBITOR 2"/>
    <property type="match status" value="1"/>
</dbReference>
<dbReference type="InterPro" id="IPR046350">
    <property type="entry name" value="Cystatin_sf"/>
</dbReference>
<reference evidence="5" key="1">
    <citation type="journal article" date="2007" name="PLoS ONE">
        <title>The first genome sequence of an elite grapevine cultivar (Pinot noir Vitis vinifera L.): coping with a highly heterozygous genome.</title>
        <authorList>
            <person name="Velasco R."/>
            <person name="Zharkikh A."/>
            <person name="Troggio M."/>
            <person name="Cartwright D.A."/>
            <person name="Cestaro A."/>
            <person name="Pruss D."/>
            <person name="Pindo M."/>
            <person name="FitzGerald L.M."/>
            <person name="Vezzulli S."/>
            <person name="Reid J."/>
            <person name="Malacarne G."/>
            <person name="Iliev D."/>
            <person name="Coppola G."/>
            <person name="Wardell B."/>
            <person name="Micheletti D."/>
            <person name="Macalma T."/>
            <person name="Facci M."/>
            <person name="Mitchell J.T."/>
            <person name="Perazzolli M."/>
            <person name="Eldredge G."/>
            <person name="Gatto P."/>
            <person name="Oyzerski R."/>
            <person name="Moretto M."/>
            <person name="Gutin N."/>
            <person name="Stefanini M."/>
            <person name="Chen Y."/>
            <person name="Segala C."/>
            <person name="Davenport C."/>
            <person name="Dematte L."/>
            <person name="Mraz A."/>
            <person name="Battilana J."/>
            <person name="Stormo K."/>
            <person name="Costa F."/>
            <person name="Tao Q."/>
            <person name="Si-Ammour A."/>
            <person name="Harkins T."/>
            <person name="Lackey A."/>
            <person name="Perbost C."/>
            <person name="Taillon B."/>
            <person name="Stella A."/>
            <person name="Solovyev V."/>
            <person name="Fawcett J.A."/>
            <person name="Sterck L."/>
            <person name="Vandepoele K."/>
            <person name="Grando S.M."/>
            <person name="Toppo S."/>
            <person name="Moser C."/>
            <person name="Lanchbury J."/>
            <person name="Bogden R."/>
            <person name="Skolnick M."/>
            <person name="Sgaramella V."/>
            <person name="Bhatnagar S.K."/>
            <person name="Fontana P."/>
            <person name="Gutin A."/>
            <person name="Van de Peer Y."/>
            <person name="Salamini F."/>
            <person name="Viola R."/>
        </authorList>
    </citation>
    <scope>NUCLEOTIDE SEQUENCE</scope>
</reference>
<feature type="transmembrane region" description="Helical" evidence="3">
    <location>
        <begin position="6"/>
        <end position="24"/>
    </location>
</feature>
<keyword evidence="3" id="KW-0472">Membrane</keyword>
<accession>A5BLI6</accession>
<dbReference type="PANTHER" id="PTHR47373">
    <property type="entry name" value="CYSTEINE PROTEINASE INHIBITOR 2"/>
    <property type="match status" value="1"/>
</dbReference>
<evidence type="ECO:0000256" key="1">
    <source>
        <dbReference type="ARBA" id="ARBA00022690"/>
    </source>
</evidence>
<gene>
    <name evidence="5" type="ORF">VITISV_001398</name>
</gene>
<feature type="transmembrane region" description="Helical" evidence="3">
    <location>
        <begin position="153"/>
        <end position="176"/>
    </location>
</feature>
<name>A5BLI6_VITVI</name>
<keyword evidence="3" id="KW-0812">Transmembrane</keyword>
<keyword evidence="3" id="KW-1133">Transmembrane helix</keyword>
<dbReference type="ExpressionAtlas" id="A5BLI6">
    <property type="expression patterns" value="baseline and differential"/>
</dbReference>
<keyword evidence="1" id="KW-0646">Protease inhibitor</keyword>
<dbReference type="GO" id="GO:0004869">
    <property type="term" value="F:cysteine-type endopeptidase inhibitor activity"/>
    <property type="evidence" value="ECO:0007669"/>
    <property type="project" value="UniProtKB-KW"/>
</dbReference>
<dbReference type="SUPFAM" id="SSF54403">
    <property type="entry name" value="Cystatin/monellin"/>
    <property type="match status" value="1"/>
</dbReference>
<organism evidence="5">
    <name type="scientific">Vitis vinifera</name>
    <name type="common">Grape</name>
    <dbReference type="NCBI Taxonomy" id="29760"/>
    <lineage>
        <taxon>Eukaryota</taxon>
        <taxon>Viridiplantae</taxon>
        <taxon>Streptophyta</taxon>
        <taxon>Embryophyta</taxon>
        <taxon>Tracheophyta</taxon>
        <taxon>Spermatophyta</taxon>
        <taxon>Magnoliopsida</taxon>
        <taxon>eudicotyledons</taxon>
        <taxon>Gunneridae</taxon>
        <taxon>Pentapetalae</taxon>
        <taxon>rosids</taxon>
        <taxon>Vitales</taxon>
        <taxon>Vitaceae</taxon>
        <taxon>Viteae</taxon>
        <taxon>Vitis</taxon>
    </lineage>
</organism>
<evidence type="ECO:0000256" key="2">
    <source>
        <dbReference type="ARBA" id="ARBA00022704"/>
    </source>
</evidence>
<sequence>MARLTSQPFILTSLLFIVIVSYFCTPAAGIGRMVGGRTEIKDVKTNKEVQQLGRFSVEEYNRSHGRRWREAIGNVLGMDYEYLTFSEVVEAQKQVVSGFKYYLKIAATQNGVRNTFDAVVVVGDTISTMDERWYCLPKPPTCRDRNSAKAGQLTMLVMMMGSSIHVLIFYVLLYVLPRHFRAQGLKMRTAPSTQKGKVG</sequence>
<dbReference type="Pfam" id="PF00031">
    <property type="entry name" value="Cystatin"/>
    <property type="match status" value="1"/>
</dbReference>
<dbReference type="Gene3D" id="3.10.450.10">
    <property type="match status" value="1"/>
</dbReference>
<dbReference type="CDD" id="cd00042">
    <property type="entry name" value="CY"/>
    <property type="match status" value="1"/>
</dbReference>
<evidence type="ECO:0000256" key="3">
    <source>
        <dbReference type="SAM" id="Phobius"/>
    </source>
</evidence>
<evidence type="ECO:0000259" key="4">
    <source>
        <dbReference type="Pfam" id="PF00031"/>
    </source>
</evidence>
<dbReference type="InterPro" id="IPR000010">
    <property type="entry name" value="Cystatin_dom"/>
</dbReference>